<proteinExistence type="predicted"/>
<reference evidence="1" key="1">
    <citation type="journal article" date="2015" name="Nature">
        <title>Complex archaea that bridge the gap between prokaryotes and eukaryotes.</title>
        <authorList>
            <person name="Spang A."/>
            <person name="Saw J.H."/>
            <person name="Jorgensen S.L."/>
            <person name="Zaremba-Niedzwiedzka K."/>
            <person name="Martijn J."/>
            <person name="Lind A.E."/>
            <person name="van Eijk R."/>
            <person name="Schleper C."/>
            <person name="Guy L."/>
            <person name="Ettema T.J."/>
        </authorList>
    </citation>
    <scope>NUCLEOTIDE SEQUENCE</scope>
</reference>
<dbReference type="EMBL" id="LAZR01060699">
    <property type="protein sequence ID" value="KKK65146.1"/>
    <property type="molecule type" value="Genomic_DNA"/>
</dbReference>
<evidence type="ECO:0000313" key="1">
    <source>
        <dbReference type="EMBL" id="KKK65146.1"/>
    </source>
</evidence>
<protein>
    <recommendedName>
        <fullName evidence="2">WGR domain-containing protein</fullName>
    </recommendedName>
</protein>
<comment type="caution">
    <text evidence="1">The sequence shown here is derived from an EMBL/GenBank/DDBJ whole genome shotgun (WGS) entry which is preliminary data.</text>
</comment>
<accession>A0A0F8ZYY0</accession>
<sequence>MKLELTTKSGLISAYGLACGYTESKPGKGGSTQLWMEHGVFHVRKHDFDTGQRIFWKSFSTLAEARRAFAAA</sequence>
<dbReference type="AlphaFoldDB" id="A0A0F8ZYY0"/>
<gene>
    <name evidence="1" type="ORF">LCGC14_2977100</name>
</gene>
<name>A0A0F8ZYY0_9ZZZZ</name>
<evidence type="ECO:0008006" key="2">
    <source>
        <dbReference type="Google" id="ProtNLM"/>
    </source>
</evidence>
<organism evidence="1">
    <name type="scientific">marine sediment metagenome</name>
    <dbReference type="NCBI Taxonomy" id="412755"/>
    <lineage>
        <taxon>unclassified sequences</taxon>
        <taxon>metagenomes</taxon>
        <taxon>ecological metagenomes</taxon>
    </lineage>
</organism>